<dbReference type="InterPro" id="IPR027417">
    <property type="entry name" value="P-loop_NTPase"/>
</dbReference>
<evidence type="ECO:0000256" key="5">
    <source>
        <dbReference type="ARBA" id="ARBA00022741"/>
    </source>
</evidence>
<keyword evidence="4 10" id="KW-0808">Transferase</keyword>
<dbReference type="GO" id="GO:0005524">
    <property type="term" value="F:ATP binding"/>
    <property type="evidence" value="ECO:0007669"/>
    <property type="project" value="UniProtKB-UniRule"/>
</dbReference>
<keyword evidence="7 10" id="KW-0067">ATP-binding</keyword>
<dbReference type="HAMAP" id="MF_00239">
    <property type="entry name" value="Cytidyl_kinase_type2"/>
    <property type="match status" value="1"/>
</dbReference>
<evidence type="ECO:0000256" key="10">
    <source>
        <dbReference type="HAMAP-Rule" id="MF_00239"/>
    </source>
</evidence>
<dbReference type="InterPro" id="IPR011892">
    <property type="entry name" value="Cyt_kin_arch"/>
</dbReference>
<sequence length="183" mass="20583">MVRIAVSGPPGSGKTTQAKRIADAYSLVYYSAGSIFREIARSKGLTIEELSIQATRDPSIDLEIDRRTFQLASEDNIVLDGHLTAWITSDIADFKIYITAPLNIRVLRIAARDGKPFNQALRETIIRETVQRKRFIEYYGIDPTDLSIFNLIVDTSTLTVDETFAIIKSSIDKFLKTRKTANH</sequence>
<evidence type="ECO:0000256" key="8">
    <source>
        <dbReference type="ARBA" id="ARBA00047615"/>
    </source>
</evidence>
<dbReference type="GO" id="GO:0005737">
    <property type="term" value="C:cytoplasm"/>
    <property type="evidence" value="ECO:0007669"/>
    <property type="project" value="UniProtKB-SubCell"/>
</dbReference>
<comment type="catalytic activity">
    <reaction evidence="9 10">
        <text>CMP + ATP = CDP + ADP</text>
        <dbReference type="Rhea" id="RHEA:11600"/>
        <dbReference type="ChEBI" id="CHEBI:30616"/>
        <dbReference type="ChEBI" id="CHEBI:58069"/>
        <dbReference type="ChEBI" id="CHEBI:60377"/>
        <dbReference type="ChEBI" id="CHEBI:456216"/>
        <dbReference type="EC" id="2.7.4.25"/>
    </reaction>
</comment>
<accession>A0A7J3XX71</accession>
<evidence type="ECO:0000256" key="6">
    <source>
        <dbReference type="ARBA" id="ARBA00022777"/>
    </source>
</evidence>
<evidence type="ECO:0000256" key="1">
    <source>
        <dbReference type="ARBA" id="ARBA00004496"/>
    </source>
</evidence>
<dbReference type="NCBIfam" id="TIGR02173">
    <property type="entry name" value="cyt_kin_arch"/>
    <property type="match status" value="1"/>
</dbReference>
<comment type="catalytic activity">
    <reaction evidence="8 10">
        <text>dCMP + ATP = dCDP + ADP</text>
        <dbReference type="Rhea" id="RHEA:25094"/>
        <dbReference type="ChEBI" id="CHEBI:30616"/>
        <dbReference type="ChEBI" id="CHEBI:57566"/>
        <dbReference type="ChEBI" id="CHEBI:58593"/>
        <dbReference type="ChEBI" id="CHEBI:456216"/>
        <dbReference type="EC" id="2.7.4.25"/>
    </reaction>
</comment>
<feature type="binding site" evidence="10">
    <location>
        <begin position="8"/>
        <end position="16"/>
    </location>
    <ligand>
        <name>ATP</name>
        <dbReference type="ChEBI" id="CHEBI:30616"/>
    </ligand>
</feature>
<dbReference type="GO" id="GO:0006220">
    <property type="term" value="P:pyrimidine nucleotide metabolic process"/>
    <property type="evidence" value="ECO:0007669"/>
    <property type="project" value="UniProtKB-UniRule"/>
</dbReference>
<gene>
    <name evidence="10" type="primary">cmk</name>
    <name evidence="11" type="ORF">ENM60_00685</name>
</gene>
<evidence type="ECO:0000256" key="9">
    <source>
        <dbReference type="ARBA" id="ARBA00048478"/>
    </source>
</evidence>
<reference evidence="11" key="1">
    <citation type="journal article" date="2020" name="mSystems">
        <title>Genome- and Community-Level Interaction Insights into Carbon Utilization and Element Cycling Functions of Hydrothermarchaeota in Hydrothermal Sediment.</title>
        <authorList>
            <person name="Zhou Z."/>
            <person name="Liu Y."/>
            <person name="Xu W."/>
            <person name="Pan J."/>
            <person name="Luo Z.H."/>
            <person name="Li M."/>
        </authorList>
    </citation>
    <scope>NUCLEOTIDE SEQUENCE [LARGE SCALE GENOMIC DNA]</scope>
    <source>
        <strain evidence="11">SpSt-110</strain>
    </source>
</reference>
<keyword evidence="3 10" id="KW-0963">Cytoplasm</keyword>
<keyword evidence="6 10" id="KW-0418">Kinase</keyword>
<comment type="similarity">
    <text evidence="2 10">Belongs to the cytidylate kinase family. Type 2 subfamily.</text>
</comment>
<dbReference type="InterPro" id="IPR011994">
    <property type="entry name" value="Cytidylate_kinase_dom"/>
</dbReference>
<evidence type="ECO:0000256" key="2">
    <source>
        <dbReference type="ARBA" id="ARBA00011005"/>
    </source>
</evidence>
<comment type="subcellular location">
    <subcellularLocation>
        <location evidence="1 10">Cytoplasm</location>
    </subcellularLocation>
</comment>
<dbReference type="AlphaFoldDB" id="A0A7J3XX71"/>
<dbReference type="SUPFAM" id="SSF52540">
    <property type="entry name" value="P-loop containing nucleoside triphosphate hydrolases"/>
    <property type="match status" value="1"/>
</dbReference>
<keyword evidence="5 10" id="KW-0547">Nucleotide-binding</keyword>
<evidence type="ECO:0000256" key="4">
    <source>
        <dbReference type="ARBA" id="ARBA00022679"/>
    </source>
</evidence>
<evidence type="ECO:0000313" key="11">
    <source>
        <dbReference type="EMBL" id="HHP67308.1"/>
    </source>
</evidence>
<comment type="caution">
    <text evidence="11">The sequence shown here is derived from an EMBL/GenBank/DDBJ whole genome shotgun (WGS) entry which is preliminary data.</text>
</comment>
<name>A0A7J3XX71_9CREN</name>
<proteinExistence type="inferred from homology"/>
<dbReference type="EMBL" id="DRYK01000014">
    <property type="protein sequence ID" value="HHP67308.1"/>
    <property type="molecule type" value="Genomic_DNA"/>
</dbReference>
<dbReference type="EC" id="2.7.4.25" evidence="10"/>
<dbReference type="Pfam" id="PF13207">
    <property type="entry name" value="AAA_17"/>
    <property type="match status" value="1"/>
</dbReference>
<organism evidence="11">
    <name type="scientific">Thermogladius calderae</name>
    <dbReference type="NCBI Taxonomy" id="1200300"/>
    <lineage>
        <taxon>Archaea</taxon>
        <taxon>Thermoproteota</taxon>
        <taxon>Thermoprotei</taxon>
        <taxon>Desulfurococcales</taxon>
        <taxon>Desulfurococcaceae</taxon>
        <taxon>Thermogladius</taxon>
    </lineage>
</organism>
<dbReference type="GO" id="GO:0036431">
    <property type="term" value="F:dCMP kinase activity"/>
    <property type="evidence" value="ECO:0007669"/>
    <property type="project" value="InterPro"/>
</dbReference>
<evidence type="ECO:0000256" key="3">
    <source>
        <dbReference type="ARBA" id="ARBA00022490"/>
    </source>
</evidence>
<protein>
    <recommendedName>
        <fullName evidence="10">Cytidylate kinase</fullName>
        <shortName evidence="10">CK</shortName>
        <ecNumber evidence="10">2.7.4.25</ecNumber>
    </recommendedName>
    <alternativeName>
        <fullName evidence="10">Cytidine monophosphate kinase</fullName>
        <shortName evidence="10">CMP kinase</shortName>
    </alternativeName>
</protein>
<evidence type="ECO:0000256" key="7">
    <source>
        <dbReference type="ARBA" id="ARBA00022840"/>
    </source>
</evidence>
<dbReference type="Gene3D" id="3.40.50.300">
    <property type="entry name" value="P-loop containing nucleotide triphosphate hydrolases"/>
    <property type="match status" value="1"/>
</dbReference>
<dbReference type="CDD" id="cd02020">
    <property type="entry name" value="CMPK"/>
    <property type="match status" value="1"/>
</dbReference>